<sequence length="75" mass="8597">MQLLGLILLLASSWYLWKLTSNFLDEPTKKELTNSFNNLKNKFSEGKQNLSKAKISEAWEKYKEEGGALSNKDKS</sequence>
<dbReference type="STRING" id="59925.EU91_0728"/>
<dbReference type="AlphaFoldDB" id="A0A0A1ZGN0"/>
<comment type="caution">
    <text evidence="1">The sequence shown here is derived from an EMBL/GenBank/DDBJ whole genome shotgun (WGS) entry which is preliminary data.</text>
</comment>
<organism evidence="1 2">
    <name type="scientific">Prochlorococcus marinus str. GP2</name>
    <dbReference type="NCBI Taxonomy" id="59925"/>
    <lineage>
        <taxon>Bacteria</taxon>
        <taxon>Bacillati</taxon>
        <taxon>Cyanobacteriota</taxon>
        <taxon>Cyanophyceae</taxon>
        <taxon>Synechococcales</taxon>
        <taxon>Prochlorococcaceae</taxon>
        <taxon>Prochlorococcus</taxon>
    </lineage>
</organism>
<dbReference type="eggNOG" id="ENOG50321PD">
    <property type="taxonomic scope" value="Bacteria"/>
</dbReference>
<name>A0A0A1ZGN0_PROMR</name>
<dbReference type="EMBL" id="JNAH01000004">
    <property type="protein sequence ID" value="KGF87696.1"/>
    <property type="molecule type" value="Genomic_DNA"/>
</dbReference>
<proteinExistence type="predicted"/>
<gene>
    <name evidence="1" type="ORF">EU91_0728</name>
</gene>
<dbReference type="Proteomes" id="UP000030598">
    <property type="component" value="Unassembled WGS sequence"/>
</dbReference>
<dbReference type="RefSeq" id="WP_032524253.1">
    <property type="nucleotide sequence ID" value="NZ_CP138934.1"/>
</dbReference>
<evidence type="ECO:0000313" key="1">
    <source>
        <dbReference type="EMBL" id="KGF87696.1"/>
    </source>
</evidence>
<dbReference type="OrthoDB" id="541447at2"/>
<accession>A0A0A1ZGN0</accession>
<evidence type="ECO:0000313" key="2">
    <source>
        <dbReference type="Proteomes" id="UP000030598"/>
    </source>
</evidence>
<protein>
    <submittedName>
        <fullName evidence="1">Putative D12 class N6 adenine-specific DNA met</fullName>
    </submittedName>
</protein>
<reference evidence="2" key="1">
    <citation type="journal article" date="2014" name="Sci. Data">
        <title>Genomes of diverse isolates of the marine cyanobacterium Prochlorococcus.</title>
        <authorList>
            <person name="Biller S."/>
            <person name="Berube P."/>
            <person name="Thompson J."/>
            <person name="Kelly L."/>
            <person name="Roggensack S."/>
            <person name="Awad L."/>
            <person name="Roache-Johnson K."/>
            <person name="Ding H."/>
            <person name="Giovannoni S.J."/>
            <person name="Moore L.R."/>
            <person name="Chisholm S.W."/>
        </authorList>
    </citation>
    <scope>NUCLEOTIDE SEQUENCE [LARGE SCALE GENOMIC DNA]</scope>
    <source>
        <strain evidence="2">GP2</strain>
    </source>
</reference>